<protein>
    <submittedName>
        <fullName evidence="3">Rho GTPase-activating protein 11A-like</fullName>
    </submittedName>
</protein>
<evidence type="ECO:0000313" key="4">
    <source>
        <dbReference type="Proteomes" id="UP000292052"/>
    </source>
</evidence>
<dbReference type="InterPro" id="IPR000198">
    <property type="entry name" value="RhoGAP_dom"/>
</dbReference>
<evidence type="ECO:0000313" key="3">
    <source>
        <dbReference type="EMBL" id="RZC35645.1"/>
    </source>
</evidence>
<sequence length="833" mass="93640">MFMSDVLKKEECRNEAVQELRKLGIKCRPKKPKQHVQVMNMKPGPKVFKVPLGLLPTETVTLKTGQQIPVPKLVHHLCSLILAKVSTEGIFRKEGSRGRQTEMKVILNAGGLLNKSDHVVDVAVILKTFLRELPEPLIPYGYHELFLRCALSEASARNVEAILLACLLLPLEYLNTLTYLMQFFHQVAEQSKKNKMNAYNLAVVIGPSVFPIEEKLTPHNVQIRTTKICDIIQILIENASNVGVLPESIIERLGSNGGGDVKKKKRRSGSLTRMFNGLKKIVGGKSVEENHNVVTPDLLLTPVNNNTMKKRRLQTSGISNKKKKELLNKLPDNVLLTTPFTPCRTPVSMDLSVKEKKSQWFLRSKSVKNLRCEDNIYKSSTNTKTALERRWSAIGQTNNAKKTKKRNSFAASSANHKDKIISNVNDENLPEPDYIRVSKIEYEAIKNRVSAMERRISIELESVQSQIKTENENNANVEVDTNIEHVQTVYEQTLVQSEHLSPTTDQLAKRLSRELKIRRSADQKIIRSPSARKIGGMRRKSLEKSSSKLTRHQSWHVPSKDAIPRVNLKRGKPNTVLTGLPVNRPDSEVSETKEIKRTRSSSVGDQSVKTVSCNLSGSSSDTWVSAEGFFATMSSNSSSNSFNDRASLARLRSQNAGMVLAKAKLFDKLHDSDSSSSSSLVRSIPRAKVNTKIGSHRNIDSRLSYRVRTLKCEERRLHKKSMSPKRRNGCLSQKQKLQLAKQYLESSAEKNSDKENIPDNFNNVDKHLVVPLKDCNRIDGQKVSSPKYSTPRAPPHIKKSLNVKSPKRLCRTPIGVDRSTPLRVLKTPICNHI</sequence>
<dbReference type="SMART" id="SM00324">
    <property type="entry name" value="RhoGAP"/>
    <property type="match status" value="1"/>
</dbReference>
<dbReference type="Pfam" id="PF00620">
    <property type="entry name" value="RhoGAP"/>
    <property type="match status" value="1"/>
</dbReference>
<feature type="region of interest" description="Disordered" evidence="1">
    <location>
        <begin position="534"/>
        <end position="554"/>
    </location>
</feature>
<gene>
    <name evidence="3" type="ORF">BDFB_003355</name>
</gene>
<dbReference type="Gene3D" id="1.10.555.10">
    <property type="entry name" value="Rho GTPase activation protein"/>
    <property type="match status" value="1"/>
</dbReference>
<dbReference type="EMBL" id="QDEB01069228">
    <property type="protein sequence ID" value="RZC35645.1"/>
    <property type="molecule type" value="Genomic_DNA"/>
</dbReference>
<keyword evidence="4" id="KW-1185">Reference proteome</keyword>
<reference evidence="3 4" key="1">
    <citation type="submission" date="2017-03" db="EMBL/GenBank/DDBJ databases">
        <title>Genome of the blue death feigning beetle - Asbolus verrucosus.</title>
        <authorList>
            <person name="Rider S.D."/>
        </authorList>
    </citation>
    <scope>NUCLEOTIDE SEQUENCE [LARGE SCALE GENOMIC DNA]</scope>
    <source>
        <strain evidence="3">Butters</strain>
        <tissue evidence="3">Head and leg muscle</tissue>
    </source>
</reference>
<evidence type="ECO:0000256" key="1">
    <source>
        <dbReference type="SAM" id="MobiDB-lite"/>
    </source>
</evidence>
<name>A0A482VS08_ASBVE</name>
<dbReference type="PROSITE" id="PS50238">
    <property type="entry name" value="RHOGAP"/>
    <property type="match status" value="1"/>
</dbReference>
<dbReference type="PANTHER" id="PTHR15670">
    <property type="entry name" value="RHO GTPASE ACTIVATING PROTEIN 11A"/>
    <property type="match status" value="1"/>
</dbReference>
<dbReference type="Proteomes" id="UP000292052">
    <property type="component" value="Unassembled WGS sequence"/>
</dbReference>
<proteinExistence type="predicted"/>
<dbReference type="AlphaFoldDB" id="A0A482VS08"/>
<dbReference type="STRING" id="1661398.A0A482VS08"/>
<feature type="region of interest" description="Disordered" evidence="1">
    <location>
        <begin position="571"/>
        <end position="602"/>
    </location>
</feature>
<accession>A0A482VS08</accession>
<dbReference type="SUPFAM" id="SSF48350">
    <property type="entry name" value="GTPase activation domain, GAP"/>
    <property type="match status" value="1"/>
</dbReference>
<comment type="caution">
    <text evidence="3">The sequence shown here is derived from an EMBL/GenBank/DDBJ whole genome shotgun (WGS) entry which is preliminary data.</text>
</comment>
<dbReference type="PANTHER" id="PTHR15670:SF4">
    <property type="entry name" value="RHO GTPASE-ACTIVATING PROTEIN 11A"/>
    <property type="match status" value="1"/>
</dbReference>
<dbReference type="GO" id="GO:0005096">
    <property type="term" value="F:GTPase activator activity"/>
    <property type="evidence" value="ECO:0007669"/>
    <property type="project" value="TreeGrafter"/>
</dbReference>
<feature type="region of interest" description="Disordered" evidence="1">
    <location>
        <begin position="780"/>
        <end position="799"/>
    </location>
</feature>
<feature type="non-terminal residue" evidence="3">
    <location>
        <position position="833"/>
    </location>
</feature>
<dbReference type="InterPro" id="IPR008936">
    <property type="entry name" value="Rho_GTPase_activation_prot"/>
</dbReference>
<organism evidence="3 4">
    <name type="scientific">Asbolus verrucosus</name>
    <name type="common">Desert ironclad beetle</name>
    <dbReference type="NCBI Taxonomy" id="1661398"/>
    <lineage>
        <taxon>Eukaryota</taxon>
        <taxon>Metazoa</taxon>
        <taxon>Ecdysozoa</taxon>
        <taxon>Arthropoda</taxon>
        <taxon>Hexapoda</taxon>
        <taxon>Insecta</taxon>
        <taxon>Pterygota</taxon>
        <taxon>Neoptera</taxon>
        <taxon>Endopterygota</taxon>
        <taxon>Coleoptera</taxon>
        <taxon>Polyphaga</taxon>
        <taxon>Cucujiformia</taxon>
        <taxon>Tenebrionidae</taxon>
        <taxon>Pimeliinae</taxon>
        <taxon>Asbolus</taxon>
    </lineage>
</organism>
<evidence type="ECO:0000259" key="2">
    <source>
        <dbReference type="PROSITE" id="PS50238"/>
    </source>
</evidence>
<feature type="domain" description="Rho-GAP" evidence="2">
    <location>
        <begin position="55"/>
        <end position="243"/>
    </location>
</feature>
<feature type="compositionally biased region" description="Basic and acidic residues" evidence="1">
    <location>
        <begin position="585"/>
        <end position="597"/>
    </location>
</feature>
<dbReference type="InterPro" id="IPR042869">
    <property type="entry name" value="ARHGAP11A/B"/>
</dbReference>
<dbReference type="GO" id="GO:0007165">
    <property type="term" value="P:signal transduction"/>
    <property type="evidence" value="ECO:0007669"/>
    <property type="project" value="InterPro"/>
</dbReference>
<dbReference type="OrthoDB" id="410651at2759"/>